<organism evidence="4 5">
    <name type="scientific">Cladosporium halotolerans</name>
    <dbReference type="NCBI Taxonomy" id="1052096"/>
    <lineage>
        <taxon>Eukaryota</taxon>
        <taxon>Fungi</taxon>
        <taxon>Dikarya</taxon>
        <taxon>Ascomycota</taxon>
        <taxon>Pezizomycotina</taxon>
        <taxon>Dothideomycetes</taxon>
        <taxon>Dothideomycetidae</taxon>
        <taxon>Cladosporiales</taxon>
        <taxon>Cladosporiaceae</taxon>
        <taxon>Cladosporium</taxon>
    </lineage>
</organism>
<evidence type="ECO:0000313" key="4">
    <source>
        <dbReference type="EMBL" id="KAL1586384.1"/>
    </source>
</evidence>
<dbReference type="AlphaFoldDB" id="A0AB34KT67"/>
<dbReference type="InterPro" id="IPR036875">
    <property type="entry name" value="Znf_CCHC_sf"/>
</dbReference>
<gene>
    <name evidence="4" type="ORF">WHR41_05164</name>
</gene>
<feature type="compositionally biased region" description="Polar residues" evidence="2">
    <location>
        <begin position="25"/>
        <end position="38"/>
    </location>
</feature>
<dbReference type="EMBL" id="JAAQHG020000014">
    <property type="protein sequence ID" value="KAL1586384.1"/>
    <property type="molecule type" value="Genomic_DNA"/>
</dbReference>
<sequence>MSTPNKGGAKTMSSRLANMKFMQRSGASESPNPGTPEQPSAKRQRMSNGTYNSSPGSTPGSGTPVIHTPEEKKRMEASEREAAAKGETKWYLSVQNAPKPVDQSPLRIVSAGYGALDSGKGAHDDESEDGDTKAASVPGRMNFGNFGKKQSKPQQDSGLSGESSSDSESESEEDEEDDPTGAKALIKQSRKEAGDRARAERKAQRKAESKEAARLAKTRREKEVNLNKVTSISGSGKPSPSAASMTCHNCGKKGHIKARCPESSKKPRNSRN</sequence>
<dbReference type="PROSITE" id="PS50158">
    <property type="entry name" value="ZF_CCHC"/>
    <property type="match status" value="1"/>
</dbReference>
<feature type="compositionally biased region" description="Polar residues" evidence="2">
    <location>
        <begin position="1"/>
        <end position="16"/>
    </location>
</feature>
<dbReference type="Proteomes" id="UP000803884">
    <property type="component" value="Unassembled WGS sequence"/>
</dbReference>
<keyword evidence="1" id="KW-0479">Metal-binding</keyword>
<feature type="compositionally biased region" description="Basic and acidic residues" evidence="2">
    <location>
        <begin position="189"/>
        <end position="225"/>
    </location>
</feature>
<accession>A0AB34KT67</accession>
<feature type="compositionally biased region" description="Acidic residues" evidence="2">
    <location>
        <begin position="165"/>
        <end position="179"/>
    </location>
</feature>
<evidence type="ECO:0000256" key="1">
    <source>
        <dbReference type="PROSITE-ProRule" id="PRU00047"/>
    </source>
</evidence>
<keyword evidence="1" id="KW-0863">Zinc-finger</keyword>
<name>A0AB34KT67_9PEZI</name>
<dbReference type="GO" id="GO:0003676">
    <property type="term" value="F:nucleic acid binding"/>
    <property type="evidence" value="ECO:0007669"/>
    <property type="project" value="InterPro"/>
</dbReference>
<evidence type="ECO:0000259" key="3">
    <source>
        <dbReference type="PROSITE" id="PS50158"/>
    </source>
</evidence>
<dbReference type="GeneID" id="96006607"/>
<protein>
    <recommendedName>
        <fullName evidence="3">CCHC-type domain-containing protein</fullName>
    </recommendedName>
</protein>
<dbReference type="InterPro" id="IPR001878">
    <property type="entry name" value="Znf_CCHC"/>
</dbReference>
<evidence type="ECO:0000313" key="5">
    <source>
        <dbReference type="Proteomes" id="UP000803884"/>
    </source>
</evidence>
<dbReference type="GO" id="GO:0008270">
    <property type="term" value="F:zinc ion binding"/>
    <property type="evidence" value="ECO:0007669"/>
    <property type="project" value="UniProtKB-KW"/>
</dbReference>
<dbReference type="RefSeq" id="XP_069229489.1">
    <property type="nucleotide sequence ID" value="XM_069373769.1"/>
</dbReference>
<keyword evidence="1" id="KW-0862">Zinc</keyword>
<comment type="caution">
    <text evidence="4">The sequence shown here is derived from an EMBL/GenBank/DDBJ whole genome shotgun (WGS) entry which is preliminary data.</text>
</comment>
<feature type="region of interest" description="Disordered" evidence="2">
    <location>
        <begin position="1"/>
        <end position="272"/>
    </location>
</feature>
<feature type="compositionally biased region" description="Low complexity" evidence="2">
    <location>
        <begin position="231"/>
        <end position="244"/>
    </location>
</feature>
<keyword evidence="5" id="KW-1185">Reference proteome</keyword>
<dbReference type="Gene3D" id="4.10.60.10">
    <property type="entry name" value="Zinc finger, CCHC-type"/>
    <property type="match status" value="1"/>
</dbReference>
<reference evidence="4 5" key="1">
    <citation type="journal article" date="2020" name="Microbiol. Resour. Announc.">
        <title>Draft Genome Sequence of a Cladosporium Species Isolated from the Mesophotic Ascidian Didemnum maculosum.</title>
        <authorList>
            <person name="Gioti A."/>
            <person name="Siaperas R."/>
            <person name="Nikolaivits E."/>
            <person name="Le Goff G."/>
            <person name="Ouazzani J."/>
            <person name="Kotoulas G."/>
            <person name="Topakas E."/>
        </authorList>
    </citation>
    <scope>NUCLEOTIDE SEQUENCE [LARGE SCALE GENOMIC DNA]</scope>
    <source>
        <strain evidence="4 5">TM138-S3</strain>
    </source>
</reference>
<dbReference type="Pfam" id="PF00098">
    <property type="entry name" value="zf-CCHC"/>
    <property type="match status" value="1"/>
</dbReference>
<feature type="compositionally biased region" description="Low complexity" evidence="2">
    <location>
        <begin position="53"/>
        <end position="64"/>
    </location>
</feature>
<dbReference type="SMART" id="SM00343">
    <property type="entry name" value="ZnF_C2HC"/>
    <property type="match status" value="1"/>
</dbReference>
<feature type="compositionally biased region" description="Basic and acidic residues" evidence="2">
    <location>
        <begin position="68"/>
        <end position="88"/>
    </location>
</feature>
<dbReference type="SUPFAM" id="SSF57756">
    <property type="entry name" value="Retrovirus zinc finger-like domains"/>
    <property type="match status" value="1"/>
</dbReference>
<feature type="domain" description="CCHC-type" evidence="3">
    <location>
        <begin position="247"/>
        <end position="262"/>
    </location>
</feature>
<evidence type="ECO:0000256" key="2">
    <source>
        <dbReference type="SAM" id="MobiDB-lite"/>
    </source>
</evidence>
<proteinExistence type="predicted"/>